<dbReference type="CTD" id="78777584"/>
<proteinExistence type="predicted"/>
<sequence>MGPPAKCSSLGHGIHSFWNELVQPHGKFYLLPRSKLLREFAPDSKEACLVDWQLPVGLAFRQKNIWKYQ</sequence>
<dbReference type="RefSeq" id="XP_053578663.1">
    <property type="nucleotide sequence ID" value="XM_053735097.1"/>
</dbReference>
<dbReference type="Proteomes" id="UP000483820">
    <property type="component" value="Chromosome X"/>
</dbReference>
<comment type="caution">
    <text evidence="1">The sequence shown here is derived from an EMBL/GenBank/DDBJ whole genome shotgun (WGS) entry which is preliminary data.</text>
</comment>
<evidence type="ECO:0000313" key="1">
    <source>
        <dbReference type="EMBL" id="KAF1746395.1"/>
    </source>
</evidence>
<organism evidence="1 2">
    <name type="scientific">Caenorhabditis remanei</name>
    <name type="common">Caenorhabditis vulgaris</name>
    <dbReference type="NCBI Taxonomy" id="31234"/>
    <lineage>
        <taxon>Eukaryota</taxon>
        <taxon>Metazoa</taxon>
        <taxon>Ecdysozoa</taxon>
        <taxon>Nematoda</taxon>
        <taxon>Chromadorea</taxon>
        <taxon>Rhabditida</taxon>
        <taxon>Rhabditina</taxon>
        <taxon>Rhabditomorpha</taxon>
        <taxon>Rhabditoidea</taxon>
        <taxon>Rhabditidae</taxon>
        <taxon>Peloderinae</taxon>
        <taxon>Caenorhabditis</taxon>
    </lineage>
</organism>
<dbReference type="GeneID" id="78777584"/>
<dbReference type="KEGG" id="crq:GCK72_022849"/>
<accession>A0A6A5FV65</accession>
<name>A0A6A5FV65_CAERE</name>
<protein>
    <submittedName>
        <fullName evidence="1">Uncharacterized protein</fullName>
    </submittedName>
</protein>
<gene>
    <name evidence="1" type="ORF">GCK72_022849</name>
</gene>
<evidence type="ECO:0000313" key="2">
    <source>
        <dbReference type="Proteomes" id="UP000483820"/>
    </source>
</evidence>
<dbReference type="EMBL" id="WUAV01000006">
    <property type="protein sequence ID" value="KAF1746395.1"/>
    <property type="molecule type" value="Genomic_DNA"/>
</dbReference>
<reference evidence="1 2" key="1">
    <citation type="submission" date="2019-12" db="EMBL/GenBank/DDBJ databases">
        <title>Chromosome-level assembly of the Caenorhabditis remanei genome.</title>
        <authorList>
            <person name="Teterina A.A."/>
            <person name="Willis J.H."/>
            <person name="Phillips P.C."/>
        </authorList>
    </citation>
    <scope>NUCLEOTIDE SEQUENCE [LARGE SCALE GENOMIC DNA]</scope>
    <source>
        <strain evidence="1 2">PX506</strain>
        <tissue evidence="1">Whole organism</tissue>
    </source>
</reference>
<dbReference type="AlphaFoldDB" id="A0A6A5FV65"/>